<dbReference type="SUPFAM" id="SSF53756">
    <property type="entry name" value="UDP-Glycosyltransferase/glycogen phosphorylase"/>
    <property type="match status" value="1"/>
</dbReference>
<dbReference type="AlphaFoldDB" id="A0A2D0AEJ2"/>
<sequence length="350" mass="38266">MKILHITESFGGGVTSAINSYILNSQQHEHYLLAAVRKGDTTGEESQGLFKHMQLVPRRLSSLARVKPYIDRVQPDVIHLHSTYAGALIRALPFIPVQKIVYTPHGFAFLRGDHPMMLKAYRAIEALLAKRTAVIAGCGLDEQRIAGELIEPTHTLGLVNVCDDLPEVPAVRSLTSKPVVGMVGRISRQKGHDYFRALAQNCAEVAHFKWIGGGDAQVMAEMVETGIEVTGWRPRGEVIAHMKGLDLYFHTAAWDGFPISVLEAAKLDLPIALRRIGPFVAEGLSTAPDVAEAQRQVIAFAKGDPGVLAELTRNSRSIQSLHCGQHLQSSLENLYSRFTPPHTARPLAAG</sequence>
<accession>A0A2D0AEJ2</accession>
<reference evidence="2 3" key="1">
    <citation type="submission" date="2017-06" db="EMBL/GenBank/DDBJ databases">
        <title>Draft genome of Pseudomonas nitroreducens DF05.</title>
        <authorList>
            <person name="Iyer R."/>
        </authorList>
    </citation>
    <scope>NUCLEOTIDE SEQUENCE [LARGE SCALE GENOMIC DNA]</scope>
    <source>
        <strain evidence="2 3">DF05</strain>
    </source>
</reference>
<dbReference type="Pfam" id="PF13439">
    <property type="entry name" value="Glyco_transf_4"/>
    <property type="match status" value="1"/>
</dbReference>
<dbReference type="InterPro" id="IPR028098">
    <property type="entry name" value="Glyco_trans_4-like_N"/>
</dbReference>
<name>A0A2D0AEJ2_PSENT</name>
<evidence type="ECO:0000313" key="2">
    <source>
        <dbReference type="EMBL" id="OWP50551.1"/>
    </source>
</evidence>
<gene>
    <name evidence="2" type="ORF">CEG18_13500</name>
</gene>
<dbReference type="EMBL" id="NJBA01000004">
    <property type="protein sequence ID" value="OWP50551.1"/>
    <property type="molecule type" value="Genomic_DNA"/>
</dbReference>
<organism evidence="2 3">
    <name type="scientific">Pseudomonas nitroreducens</name>
    <dbReference type="NCBI Taxonomy" id="46680"/>
    <lineage>
        <taxon>Bacteria</taxon>
        <taxon>Pseudomonadati</taxon>
        <taxon>Pseudomonadota</taxon>
        <taxon>Gammaproteobacteria</taxon>
        <taxon>Pseudomonadales</taxon>
        <taxon>Pseudomonadaceae</taxon>
        <taxon>Pseudomonas</taxon>
    </lineage>
</organism>
<dbReference type="Pfam" id="PF13692">
    <property type="entry name" value="Glyco_trans_1_4"/>
    <property type="match status" value="1"/>
</dbReference>
<dbReference type="STRING" id="46680.GCA_000807755_05328"/>
<comment type="caution">
    <text evidence="2">The sequence shown here is derived from an EMBL/GenBank/DDBJ whole genome shotgun (WGS) entry which is preliminary data.</text>
</comment>
<evidence type="ECO:0000313" key="3">
    <source>
        <dbReference type="Proteomes" id="UP000198145"/>
    </source>
</evidence>
<evidence type="ECO:0000259" key="1">
    <source>
        <dbReference type="Pfam" id="PF13439"/>
    </source>
</evidence>
<dbReference type="GO" id="GO:0016757">
    <property type="term" value="F:glycosyltransferase activity"/>
    <property type="evidence" value="ECO:0007669"/>
    <property type="project" value="UniProtKB-ARBA"/>
</dbReference>
<protein>
    <recommendedName>
        <fullName evidence="1">Glycosyltransferase subfamily 4-like N-terminal domain-containing protein</fullName>
    </recommendedName>
</protein>
<dbReference type="PANTHER" id="PTHR45947">
    <property type="entry name" value="SULFOQUINOVOSYL TRANSFERASE SQD2"/>
    <property type="match status" value="1"/>
</dbReference>
<dbReference type="eggNOG" id="COG0438">
    <property type="taxonomic scope" value="Bacteria"/>
</dbReference>
<dbReference type="Proteomes" id="UP000198145">
    <property type="component" value="Unassembled WGS sequence"/>
</dbReference>
<proteinExistence type="predicted"/>
<feature type="domain" description="Glycosyltransferase subfamily 4-like N-terminal" evidence="1">
    <location>
        <begin position="25"/>
        <end position="135"/>
    </location>
</feature>
<dbReference type="InterPro" id="IPR050194">
    <property type="entry name" value="Glycosyltransferase_grp1"/>
</dbReference>
<dbReference type="RefSeq" id="WP_088417937.1">
    <property type="nucleotide sequence ID" value="NZ_NJBA01000004.1"/>
</dbReference>
<dbReference type="Gene3D" id="3.40.50.2000">
    <property type="entry name" value="Glycogen Phosphorylase B"/>
    <property type="match status" value="2"/>
</dbReference>
<dbReference type="CDD" id="cd03801">
    <property type="entry name" value="GT4_PimA-like"/>
    <property type="match status" value="1"/>
</dbReference>
<dbReference type="PANTHER" id="PTHR45947:SF3">
    <property type="entry name" value="SULFOQUINOVOSYL TRANSFERASE SQD2"/>
    <property type="match status" value="1"/>
</dbReference>